<keyword evidence="6" id="KW-1185">Reference proteome</keyword>
<dbReference type="InterPro" id="IPR000792">
    <property type="entry name" value="Tscrpt_reg_LuxR_C"/>
</dbReference>
<name>A0A1D7QTU8_9BACI</name>
<keyword evidence="2" id="KW-0238">DNA-binding</keyword>
<evidence type="ECO:0000256" key="3">
    <source>
        <dbReference type="ARBA" id="ARBA00023163"/>
    </source>
</evidence>
<dbReference type="PRINTS" id="PR00038">
    <property type="entry name" value="HTHLUXR"/>
</dbReference>
<evidence type="ECO:0000256" key="1">
    <source>
        <dbReference type="ARBA" id="ARBA00023015"/>
    </source>
</evidence>
<dbReference type="AlphaFoldDB" id="A0A1D7QTU8"/>
<dbReference type="GO" id="GO:0006355">
    <property type="term" value="P:regulation of DNA-templated transcription"/>
    <property type="evidence" value="ECO:0007669"/>
    <property type="project" value="InterPro"/>
</dbReference>
<feature type="domain" description="HTH luxR-type" evidence="4">
    <location>
        <begin position="144"/>
        <end position="209"/>
    </location>
</feature>
<dbReference type="STRING" id="632773.BBEV_1071"/>
<evidence type="ECO:0000313" key="6">
    <source>
        <dbReference type="Proteomes" id="UP000094463"/>
    </source>
</evidence>
<dbReference type="Gene3D" id="3.40.50.2300">
    <property type="match status" value="1"/>
</dbReference>
<dbReference type="EMBL" id="CP012502">
    <property type="protein sequence ID" value="AOM82440.1"/>
    <property type="molecule type" value="Genomic_DNA"/>
</dbReference>
<dbReference type="GO" id="GO:0003677">
    <property type="term" value="F:DNA binding"/>
    <property type="evidence" value="ECO:0007669"/>
    <property type="project" value="UniProtKB-KW"/>
</dbReference>
<keyword evidence="1" id="KW-0805">Transcription regulation</keyword>
<evidence type="ECO:0000259" key="4">
    <source>
        <dbReference type="PROSITE" id="PS50043"/>
    </source>
</evidence>
<dbReference type="Proteomes" id="UP000094463">
    <property type="component" value="Chromosome"/>
</dbReference>
<dbReference type="Pfam" id="PF00196">
    <property type="entry name" value="GerE"/>
    <property type="match status" value="1"/>
</dbReference>
<dbReference type="PANTHER" id="PTHR44688:SF16">
    <property type="entry name" value="DNA-BINDING TRANSCRIPTIONAL ACTIVATOR DEVR_DOSR"/>
    <property type="match status" value="1"/>
</dbReference>
<dbReference type="PROSITE" id="PS50043">
    <property type="entry name" value="HTH_LUXR_2"/>
    <property type="match status" value="1"/>
</dbReference>
<keyword evidence="3" id="KW-0804">Transcription</keyword>
<dbReference type="KEGG" id="bbev:BBEV_1071"/>
<sequence length="212" mass="25256">MNKMKRGCEIMRIHLGIRHPLVRYGITQVLKDVFDLHYLVVSESESEWRSAMKKYAFDLIILHEDLYEMSIPEVFFTSNGLINEQYLKILIHTSAEGRHQTLFREYQVEGVFHEEVDIDQLMQFFDKVRQGERINLSQSGQGFLEDDEHPLTEREEEIFQLKVKGFSVNETARKLMIAPKTVENHRRNVKKKLGVKKGQDWYDWAKRLHYIR</sequence>
<dbReference type="PANTHER" id="PTHR44688">
    <property type="entry name" value="DNA-BINDING TRANSCRIPTIONAL ACTIVATOR DEVR_DOSR"/>
    <property type="match status" value="1"/>
</dbReference>
<dbReference type="SMART" id="SM00421">
    <property type="entry name" value="HTH_LUXR"/>
    <property type="match status" value="1"/>
</dbReference>
<proteinExistence type="predicted"/>
<evidence type="ECO:0000256" key="2">
    <source>
        <dbReference type="ARBA" id="ARBA00023125"/>
    </source>
</evidence>
<evidence type="ECO:0000313" key="5">
    <source>
        <dbReference type="EMBL" id="AOM82440.1"/>
    </source>
</evidence>
<accession>A0A1D7QTU8</accession>
<dbReference type="SUPFAM" id="SSF46894">
    <property type="entry name" value="C-terminal effector domain of the bipartite response regulators"/>
    <property type="match status" value="1"/>
</dbReference>
<reference evidence="5 6" key="1">
    <citation type="submission" date="2015-08" db="EMBL/GenBank/DDBJ databases">
        <title>The complete genome sequence of Bacillus beveridgei MLTeJB.</title>
        <authorList>
            <person name="Hanson T.E."/>
            <person name="Mesa C."/>
            <person name="Basesman S.M."/>
            <person name="Oremland R.S."/>
        </authorList>
    </citation>
    <scope>NUCLEOTIDE SEQUENCE [LARGE SCALE GENOMIC DNA]</scope>
    <source>
        <strain evidence="5 6">MLTeJB</strain>
    </source>
</reference>
<gene>
    <name evidence="5" type="primary">uhpA</name>
    <name evidence="5" type="ORF">BBEV_1071</name>
</gene>
<organism evidence="5 6">
    <name type="scientific">Salisediminibacterium beveridgei</name>
    <dbReference type="NCBI Taxonomy" id="632773"/>
    <lineage>
        <taxon>Bacteria</taxon>
        <taxon>Bacillati</taxon>
        <taxon>Bacillota</taxon>
        <taxon>Bacilli</taxon>
        <taxon>Bacillales</taxon>
        <taxon>Bacillaceae</taxon>
        <taxon>Salisediminibacterium</taxon>
    </lineage>
</organism>
<dbReference type="InterPro" id="IPR016032">
    <property type="entry name" value="Sig_transdc_resp-reg_C-effctor"/>
</dbReference>
<protein>
    <submittedName>
        <fullName evidence="5">LuxR Family Transcriptional Regulator</fullName>
    </submittedName>
</protein>